<protein>
    <submittedName>
        <fullName evidence="3">Genomic scaffold, ProqFM164S02</fullName>
    </submittedName>
</protein>
<dbReference type="Proteomes" id="UP000030686">
    <property type="component" value="Unassembled WGS sequence"/>
</dbReference>
<evidence type="ECO:0000256" key="2">
    <source>
        <dbReference type="SAM" id="SignalP"/>
    </source>
</evidence>
<dbReference type="OMA" id="GCTEHSE"/>
<keyword evidence="1" id="KW-0472">Membrane</keyword>
<feature type="chain" id="PRO_5004881886" evidence="2">
    <location>
        <begin position="17"/>
        <end position="115"/>
    </location>
</feature>
<feature type="signal peptide" evidence="2">
    <location>
        <begin position="1"/>
        <end position="16"/>
    </location>
</feature>
<dbReference type="EMBL" id="HG792016">
    <property type="protein sequence ID" value="CDM32752.1"/>
    <property type="molecule type" value="Genomic_DNA"/>
</dbReference>
<keyword evidence="2" id="KW-0732">Signal</keyword>
<keyword evidence="1" id="KW-1133">Transmembrane helix</keyword>
<evidence type="ECO:0000313" key="3">
    <source>
        <dbReference type="EMBL" id="CDM32752.1"/>
    </source>
</evidence>
<gene>
    <name evidence="3" type="ORF">PROQFM164_S02g002903</name>
</gene>
<organism evidence="3 4">
    <name type="scientific">Penicillium roqueforti (strain FM164)</name>
    <dbReference type="NCBI Taxonomy" id="1365484"/>
    <lineage>
        <taxon>Eukaryota</taxon>
        <taxon>Fungi</taxon>
        <taxon>Dikarya</taxon>
        <taxon>Ascomycota</taxon>
        <taxon>Pezizomycotina</taxon>
        <taxon>Eurotiomycetes</taxon>
        <taxon>Eurotiomycetidae</taxon>
        <taxon>Eurotiales</taxon>
        <taxon>Aspergillaceae</taxon>
        <taxon>Penicillium</taxon>
    </lineage>
</organism>
<proteinExistence type="predicted"/>
<sequence length="115" mass="13039">MTFSIFLLLPSVYIRAAFCGIYTVIDYDRQCMIWPDSNYGCTEHSEPFALLDGDDCSDLSKVTYGIRKDHSKVDMGVFGTVCWQLVYYSRSAIIVFISIVCFRLVFVGAVSILHL</sequence>
<accession>W6QTB8</accession>
<evidence type="ECO:0000256" key="1">
    <source>
        <dbReference type="SAM" id="Phobius"/>
    </source>
</evidence>
<dbReference type="AlphaFoldDB" id="W6QTB8"/>
<keyword evidence="4" id="KW-1185">Reference proteome</keyword>
<feature type="transmembrane region" description="Helical" evidence="1">
    <location>
        <begin position="93"/>
        <end position="113"/>
    </location>
</feature>
<dbReference type="OrthoDB" id="4288742at2759"/>
<reference evidence="3" key="1">
    <citation type="journal article" date="2014" name="Nat. Commun.">
        <title>Multiple recent horizontal transfers of a large genomic region in cheese making fungi.</title>
        <authorList>
            <person name="Cheeseman K."/>
            <person name="Ropars J."/>
            <person name="Renault P."/>
            <person name="Dupont J."/>
            <person name="Gouzy J."/>
            <person name="Branca A."/>
            <person name="Abraham A.L."/>
            <person name="Ceppi M."/>
            <person name="Conseiller E."/>
            <person name="Debuchy R."/>
            <person name="Malagnac F."/>
            <person name="Goarin A."/>
            <person name="Silar P."/>
            <person name="Lacoste S."/>
            <person name="Sallet E."/>
            <person name="Bensimon A."/>
            <person name="Giraud T."/>
            <person name="Brygoo Y."/>
        </authorList>
    </citation>
    <scope>NUCLEOTIDE SEQUENCE [LARGE SCALE GENOMIC DNA]</scope>
    <source>
        <strain evidence="3">FM164</strain>
    </source>
</reference>
<evidence type="ECO:0000313" key="4">
    <source>
        <dbReference type="Proteomes" id="UP000030686"/>
    </source>
</evidence>
<name>W6QTB8_PENRF</name>
<keyword evidence="1" id="KW-0812">Transmembrane</keyword>